<keyword evidence="2" id="KW-1185">Reference proteome</keyword>
<dbReference type="Proteomes" id="UP001054837">
    <property type="component" value="Unassembled WGS sequence"/>
</dbReference>
<gene>
    <name evidence="1" type="ORF">CDAR_299221</name>
</gene>
<organism evidence="1 2">
    <name type="scientific">Caerostris darwini</name>
    <dbReference type="NCBI Taxonomy" id="1538125"/>
    <lineage>
        <taxon>Eukaryota</taxon>
        <taxon>Metazoa</taxon>
        <taxon>Ecdysozoa</taxon>
        <taxon>Arthropoda</taxon>
        <taxon>Chelicerata</taxon>
        <taxon>Arachnida</taxon>
        <taxon>Araneae</taxon>
        <taxon>Araneomorphae</taxon>
        <taxon>Entelegynae</taxon>
        <taxon>Araneoidea</taxon>
        <taxon>Araneidae</taxon>
        <taxon>Caerostris</taxon>
    </lineage>
</organism>
<proteinExistence type="predicted"/>
<name>A0AAV4PB76_9ARAC</name>
<accession>A0AAV4PB76</accession>
<dbReference type="AlphaFoldDB" id="A0AAV4PB76"/>
<comment type="caution">
    <text evidence="1">The sequence shown here is derived from an EMBL/GenBank/DDBJ whole genome shotgun (WGS) entry which is preliminary data.</text>
</comment>
<reference evidence="1 2" key="1">
    <citation type="submission" date="2021-06" db="EMBL/GenBank/DDBJ databases">
        <title>Caerostris darwini draft genome.</title>
        <authorList>
            <person name="Kono N."/>
            <person name="Arakawa K."/>
        </authorList>
    </citation>
    <scope>NUCLEOTIDE SEQUENCE [LARGE SCALE GENOMIC DNA]</scope>
</reference>
<sequence>MTYTNCISFRTNQSQYRNQYLPPRAPGLLSGSAKVKVPRFSCEWEANNGRKREKEDMMASKRVGGPLFVGWCVLRTADVPFRLHESKRRDIGGIKQGGFSMRCPRI</sequence>
<evidence type="ECO:0000313" key="1">
    <source>
        <dbReference type="EMBL" id="GIX94607.1"/>
    </source>
</evidence>
<protein>
    <submittedName>
        <fullName evidence="1">Uncharacterized protein</fullName>
    </submittedName>
</protein>
<dbReference type="EMBL" id="BPLQ01002622">
    <property type="protein sequence ID" value="GIX94607.1"/>
    <property type="molecule type" value="Genomic_DNA"/>
</dbReference>
<evidence type="ECO:0000313" key="2">
    <source>
        <dbReference type="Proteomes" id="UP001054837"/>
    </source>
</evidence>